<dbReference type="PRINTS" id="PR00080">
    <property type="entry name" value="SDRFAMILY"/>
</dbReference>
<evidence type="ECO:0000313" key="4">
    <source>
        <dbReference type="Proteomes" id="UP000198781"/>
    </source>
</evidence>
<dbReference type="PROSITE" id="PS00061">
    <property type="entry name" value="ADH_SHORT"/>
    <property type="match status" value="1"/>
</dbReference>
<evidence type="ECO:0000313" key="3">
    <source>
        <dbReference type="EMBL" id="SDE11019.1"/>
    </source>
</evidence>
<sequence length="251" mass="26123">MTAFAEKVVLVTGGGTGIGRATALAFANQGAHVAIAGRTFSSCNETAQMILDAGGIGFAVACDVSIENDVMNLVDEVERRLGVVDIGFLNAGVGAAAAIIDQDIDDFEAVMRTNCTGLMLCMKHLLRPMYERRSGCIVNNLSVHAHRTILEGTGAYTASKHAALALTKTAAVEAAPYGVRVNAVSPGPIGTEMLQRSSAVSGGMNAWADRLPMKRTGEPHEVAQAVLWLCSSQASFITGAIMPVDGGFLAV</sequence>
<dbReference type="PRINTS" id="PR00081">
    <property type="entry name" value="GDHRDH"/>
</dbReference>
<comment type="similarity">
    <text evidence="1">Belongs to the short-chain dehydrogenases/reductases (SDR) family.</text>
</comment>
<dbReference type="Pfam" id="PF13561">
    <property type="entry name" value="adh_short_C2"/>
    <property type="match status" value="1"/>
</dbReference>
<protein>
    <submittedName>
        <fullName evidence="3">NAD(P)-dependent dehydrogenase, short-chain alcohol dehydrogenase family</fullName>
    </submittedName>
</protein>
<reference evidence="3 4" key="1">
    <citation type="submission" date="2016-10" db="EMBL/GenBank/DDBJ databases">
        <authorList>
            <person name="de Groot N.N."/>
        </authorList>
    </citation>
    <scope>NUCLEOTIDE SEQUENCE [LARGE SCALE GENOMIC DNA]</scope>
    <source>
        <strain evidence="3 4">DSM 16619</strain>
    </source>
</reference>
<evidence type="ECO:0000256" key="1">
    <source>
        <dbReference type="ARBA" id="ARBA00006484"/>
    </source>
</evidence>
<dbReference type="SUPFAM" id="SSF51735">
    <property type="entry name" value="NAD(P)-binding Rossmann-fold domains"/>
    <property type="match status" value="1"/>
</dbReference>
<name>A0A1G7A865_9BURK</name>
<dbReference type="Proteomes" id="UP000198781">
    <property type="component" value="Unassembled WGS sequence"/>
</dbReference>
<keyword evidence="4" id="KW-1185">Reference proteome</keyword>
<dbReference type="Gene3D" id="3.40.50.720">
    <property type="entry name" value="NAD(P)-binding Rossmann-like Domain"/>
    <property type="match status" value="1"/>
</dbReference>
<dbReference type="OrthoDB" id="7064009at2"/>
<dbReference type="InterPro" id="IPR002347">
    <property type="entry name" value="SDR_fam"/>
</dbReference>
<dbReference type="RefSeq" id="WP_092745032.1">
    <property type="nucleotide sequence ID" value="NZ_FMZC01000012.1"/>
</dbReference>
<dbReference type="PANTHER" id="PTHR24321:SF8">
    <property type="entry name" value="ESTRADIOL 17-BETA-DEHYDROGENASE 8-RELATED"/>
    <property type="match status" value="1"/>
</dbReference>
<keyword evidence="2" id="KW-0560">Oxidoreductase</keyword>
<organism evidence="3 4">
    <name type="scientific">Paracidovorax valerianellae</name>
    <dbReference type="NCBI Taxonomy" id="187868"/>
    <lineage>
        <taxon>Bacteria</taxon>
        <taxon>Pseudomonadati</taxon>
        <taxon>Pseudomonadota</taxon>
        <taxon>Betaproteobacteria</taxon>
        <taxon>Burkholderiales</taxon>
        <taxon>Comamonadaceae</taxon>
        <taxon>Paracidovorax</taxon>
    </lineage>
</organism>
<gene>
    <name evidence="3" type="ORF">SAMN05192589_11299</name>
</gene>
<dbReference type="AlphaFoldDB" id="A0A1G7A865"/>
<dbReference type="InterPro" id="IPR020904">
    <property type="entry name" value="Sc_DH/Rdtase_CS"/>
</dbReference>
<dbReference type="STRING" id="187868.SAMN05192589_11299"/>
<dbReference type="CDD" id="cd05233">
    <property type="entry name" value="SDR_c"/>
    <property type="match status" value="1"/>
</dbReference>
<dbReference type="GO" id="GO:0016491">
    <property type="term" value="F:oxidoreductase activity"/>
    <property type="evidence" value="ECO:0007669"/>
    <property type="project" value="UniProtKB-KW"/>
</dbReference>
<dbReference type="InterPro" id="IPR036291">
    <property type="entry name" value="NAD(P)-bd_dom_sf"/>
</dbReference>
<accession>A0A1G7A865</accession>
<dbReference type="PANTHER" id="PTHR24321">
    <property type="entry name" value="DEHYDROGENASES, SHORT CHAIN"/>
    <property type="match status" value="1"/>
</dbReference>
<dbReference type="FunFam" id="3.40.50.720:FF:000084">
    <property type="entry name" value="Short-chain dehydrogenase reductase"/>
    <property type="match status" value="1"/>
</dbReference>
<proteinExistence type="inferred from homology"/>
<dbReference type="EMBL" id="FMZC01000012">
    <property type="protein sequence ID" value="SDE11019.1"/>
    <property type="molecule type" value="Genomic_DNA"/>
</dbReference>
<evidence type="ECO:0000256" key="2">
    <source>
        <dbReference type="ARBA" id="ARBA00023002"/>
    </source>
</evidence>